<dbReference type="PANTHER" id="PTHR30451:SF10">
    <property type="entry name" value="OUTER MEMBRANE USHER PROTEIN YFCU-RELATED"/>
    <property type="match status" value="1"/>
</dbReference>
<proteinExistence type="inferred from homology"/>
<keyword evidence="13" id="KW-1185">Reference proteome</keyword>
<evidence type="ECO:0000256" key="8">
    <source>
        <dbReference type="ARBA" id="ARBA00023237"/>
    </source>
</evidence>
<dbReference type="GO" id="GO:0009297">
    <property type="term" value="P:pilus assembly"/>
    <property type="evidence" value="ECO:0007669"/>
    <property type="project" value="InterPro"/>
</dbReference>
<evidence type="ECO:0000256" key="7">
    <source>
        <dbReference type="ARBA" id="ARBA00023136"/>
    </source>
</evidence>
<dbReference type="InterPro" id="IPR043142">
    <property type="entry name" value="PapC-like_C_sf"/>
</dbReference>
<dbReference type="AlphaFoldDB" id="A0A1Y2SMI3"/>
<organism evidence="12 13">
    <name type="scientific">Xenorhabdus beddingii</name>
    <dbReference type="NCBI Taxonomy" id="40578"/>
    <lineage>
        <taxon>Bacteria</taxon>
        <taxon>Pseudomonadati</taxon>
        <taxon>Pseudomonadota</taxon>
        <taxon>Gammaproteobacteria</taxon>
        <taxon>Enterobacterales</taxon>
        <taxon>Morganellaceae</taxon>
        <taxon>Xenorhabdus</taxon>
    </lineage>
</organism>
<dbReference type="GO" id="GO:0009279">
    <property type="term" value="C:cell outer membrane"/>
    <property type="evidence" value="ECO:0007669"/>
    <property type="project" value="UniProtKB-SubCell"/>
</dbReference>
<keyword evidence="4" id="KW-1134">Transmembrane beta strand</keyword>
<dbReference type="Pfam" id="PF00577">
    <property type="entry name" value="Usher"/>
    <property type="match status" value="1"/>
</dbReference>
<dbReference type="GO" id="GO:0015473">
    <property type="term" value="F:fimbrial usher porin activity"/>
    <property type="evidence" value="ECO:0007669"/>
    <property type="project" value="InterPro"/>
</dbReference>
<dbReference type="InterPro" id="IPR037224">
    <property type="entry name" value="PapC_N_sf"/>
</dbReference>
<feature type="domain" description="PapC N-terminal" evidence="11">
    <location>
        <begin position="31"/>
        <end position="178"/>
    </location>
</feature>
<evidence type="ECO:0000256" key="1">
    <source>
        <dbReference type="ARBA" id="ARBA00004571"/>
    </source>
</evidence>
<reference evidence="12 13" key="1">
    <citation type="submission" date="2017-01" db="EMBL/GenBank/DDBJ databases">
        <title>Deconstructing symbiosis and pathogenesis requirements using a combined genomic-metabolomic approach.</title>
        <authorList>
            <person name="Tobias N.J."/>
            <person name="Wolff H."/>
            <person name="Djahanschiri B."/>
            <person name="Ebersberger I."/>
            <person name="Bode H.B."/>
        </authorList>
    </citation>
    <scope>NUCLEOTIDE SEQUENCE [LARGE SCALE GENOMIC DNA]</scope>
    <source>
        <strain evidence="12 13">DSM 4764</strain>
    </source>
</reference>
<dbReference type="Gene3D" id="2.60.40.2070">
    <property type="match status" value="1"/>
</dbReference>
<dbReference type="InterPro" id="IPR000015">
    <property type="entry name" value="Fimb_usher"/>
</dbReference>
<dbReference type="Pfam" id="PF13953">
    <property type="entry name" value="PapC_C"/>
    <property type="match status" value="1"/>
</dbReference>
<evidence type="ECO:0000256" key="3">
    <source>
        <dbReference type="ARBA" id="ARBA00022448"/>
    </source>
</evidence>
<dbReference type="Gene3D" id="3.10.20.410">
    <property type="match status" value="1"/>
</dbReference>
<keyword evidence="3" id="KW-0813">Transport</keyword>
<dbReference type="Pfam" id="PF13954">
    <property type="entry name" value="PapC_N"/>
    <property type="match status" value="1"/>
</dbReference>
<dbReference type="Proteomes" id="UP000194204">
    <property type="component" value="Unassembled WGS sequence"/>
</dbReference>
<dbReference type="InterPro" id="IPR042186">
    <property type="entry name" value="FimD_plug_dom"/>
</dbReference>
<sequence length="849" mass="93625">MNIKQYKAFSLNLLWGPILFFSGIGSGQSIEFNNDMLDTEDKQNIDLSRFSQTGYVMPGKYSLALRVNDQEVSRETVIPFVLRQSGDKETSEACISPELRTKIGLKEKFQEKTTLWNDGQCVDFSALKGVRLSTELSESQIRMAIPQQYLEYSDHSWLPPSRWDNGIPGVMMDYNVNATVSKSQGNSADKNIWLNGTVGANYGAWRLRSDYQGNYHHNSGKWGQKNHSLAWSRVYLYRALPSWGANLTLGESSFNSDLFSGWNYSGLSLESDERQLPPTLRGYAPQINGVADTNARVTVTQQGYVLYDTTVPAGPFSIQEISSSVRGTLDVKITEQDGRVKTFQVSAAEIPYLTRPGQMRYKWVSGRSRYNFHQTEGPIFAAGELSYGVSNRWSLYGGSVLAGNYNAVAVGAGVDLGQFGTLSADMTQSMAKVSKGDEKANKNTRQGKSWRLSYSKRFDDINTDVTFAGYRFSERNYMTMQQYLDARYRGVWSGRSKERYTLSLNKSFPEQQLSMGVSYNYQTFWDTGDTIYYNAQVNKYFSAFGMDSIAVGVSANRTRFADTGKMDNSVSLSVSLPLGKKTVRYSNNYSSNSGRYYQDMGLSGQLGERSHYSVSAGVSHGKGGQPHTQFSGYYSHQGDMAQTSVSASMAQGSHLSVGMSANGGLTITSKGAALHAGGSGGGTRLMADTDSVANVPIDDGRVRTNRWGIGVVTNVSSYYRNTTMVDVSKLDNDVEARDAVAEWVLTEGAIGYNKFEVLKGHRLFAVLRLEDGSVPPFGASIRNENGRELGMVNDGGVAWISGARTGETLQVNWRGKRCSVTLPTQIDPLSQVLLPCQSMTQAHQTGITP</sequence>
<keyword evidence="6" id="KW-0732">Signal</keyword>
<dbReference type="STRING" id="40578.Xbed_01688"/>
<gene>
    <name evidence="12" type="ORF">Xbed_01688</name>
</gene>
<keyword evidence="5" id="KW-0812">Transmembrane</keyword>
<comment type="caution">
    <text evidence="12">The sequence shown here is derived from an EMBL/GenBank/DDBJ whole genome shotgun (WGS) entry which is preliminary data.</text>
</comment>
<evidence type="ECO:0000256" key="2">
    <source>
        <dbReference type="ARBA" id="ARBA00008064"/>
    </source>
</evidence>
<evidence type="ECO:0000313" key="13">
    <source>
        <dbReference type="Proteomes" id="UP000194204"/>
    </source>
</evidence>
<keyword evidence="7" id="KW-0472">Membrane</keyword>
<evidence type="ECO:0000256" key="9">
    <source>
        <dbReference type="SAM" id="MobiDB-lite"/>
    </source>
</evidence>
<dbReference type="InterPro" id="IPR025949">
    <property type="entry name" value="PapC-like_C"/>
</dbReference>
<evidence type="ECO:0000313" key="12">
    <source>
        <dbReference type="EMBL" id="OTA20213.1"/>
    </source>
</evidence>
<evidence type="ECO:0000256" key="5">
    <source>
        <dbReference type="ARBA" id="ARBA00022692"/>
    </source>
</evidence>
<dbReference type="OrthoDB" id="6554712at2"/>
<dbReference type="Gene3D" id="2.60.40.3110">
    <property type="match status" value="1"/>
</dbReference>
<accession>A0A1Y2SMI3</accession>
<dbReference type="InterPro" id="IPR025885">
    <property type="entry name" value="PapC_N"/>
</dbReference>
<protein>
    <submittedName>
        <fullName evidence="12">Uncharacterized protein</fullName>
    </submittedName>
</protein>
<comment type="similarity">
    <text evidence="2">Belongs to the fimbrial export usher family.</text>
</comment>
<feature type="region of interest" description="Disordered" evidence="9">
    <location>
        <begin position="613"/>
        <end position="634"/>
    </location>
</feature>
<evidence type="ECO:0000256" key="4">
    <source>
        <dbReference type="ARBA" id="ARBA00022452"/>
    </source>
</evidence>
<evidence type="ECO:0000259" key="10">
    <source>
        <dbReference type="Pfam" id="PF13953"/>
    </source>
</evidence>
<comment type="subcellular location">
    <subcellularLocation>
        <location evidence="1">Cell outer membrane</location>
        <topology evidence="1">Multi-pass membrane protein</topology>
    </subcellularLocation>
</comment>
<evidence type="ECO:0000259" key="11">
    <source>
        <dbReference type="Pfam" id="PF13954"/>
    </source>
</evidence>
<dbReference type="SUPFAM" id="SSF141729">
    <property type="entry name" value="FimD N-terminal domain-like"/>
    <property type="match status" value="1"/>
</dbReference>
<keyword evidence="8" id="KW-0998">Cell outer membrane</keyword>
<evidence type="ECO:0000256" key="6">
    <source>
        <dbReference type="ARBA" id="ARBA00022729"/>
    </source>
</evidence>
<dbReference type="Gene3D" id="2.60.40.2610">
    <property type="entry name" value="Outer membrane usher protein FimD, plug domain"/>
    <property type="match status" value="1"/>
</dbReference>
<name>A0A1Y2SMI3_9GAMM</name>
<dbReference type="PANTHER" id="PTHR30451">
    <property type="entry name" value="OUTER MEMBRANE USHER PROTEIN"/>
    <property type="match status" value="1"/>
</dbReference>
<dbReference type="EMBL" id="MUBK01000011">
    <property type="protein sequence ID" value="OTA20213.1"/>
    <property type="molecule type" value="Genomic_DNA"/>
</dbReference>
<feature type="domain" description="PapC-like C-terminal" evidence="10">
    <location>
        <begin position="767"/>
        <end position="821"/>
    </location>
</feature>